<reference evidence="2 3" key="1">
    <citation type="journal article" date="2019" name="Emerg. Microbes Infect.">
        <title>Comprehensive subspecies identification of 175 nontuberculous mycobacteria species based on 7547 genomic profiles.</title>
        <authorList>
            <person name="Matsumoto Y."/>
            <person name="Kinjo T."/>
            <person name="Motooka D."/>
            <person name="Nabeya D."/>
            <person name="Jung N."/>
            <person name="Uechi K."/>
            <person name="Horii T."/>
            <person name="Iida T."/>
            <person name="Fujita J."/>
            <person name="Nakamura S."/>
        </authorList>
    </citation>
    <scope>NUCLEOTIDE SEQUENCE [LARGE SCALE GENOMIC DNA]</scope>
    <source>
        <strain evidence="2 3">JCM 30275</strain>
    </source>
</reference>
<evidence type="ECO:0000256" key="1">
    <source>
        <dbReference type="SAM" id="MobiDB-lite"/>
    </source>
</evidence>
<evidence type="ECO:0000313" key="3">
    <source>
        <dbReference type="Proteomes" id="UP000467249"/>
    </source>
</evidence>
<dbReference type="KEGG" id="many:MANY_02120"/>
<gene>
    <name evidence="2" type="ORF">MANY_02120</name>
</gene>
<dbReference type="Proteomes" id="UP000467249">
    <property type="component" value="Chromosome"/>
</dbReference>
<keyword evidence="3" id="KW-1185">Reference proteome</keyword>
<accession>A0A6N4W2I3</accession>
<dbReference type="EMBL" id="AP022620">
    <property type="protein sequence ID" value="BBZ74875.1"/>
    <property type="molecule type" value="Genomic_DNA"/>
</dbReference>
<feature type="region of interest" description="Disordered" evidence="1">
    <location>
        <begin position="21"/>
        <end position="40"/>
    </location>
</feature>
<sequence>MYPDANADPGQLTIPALQSVSCQTHQGTASNPDKPSGAPQ</sequence>
<name>A0A6N4W2I3_9MYCO</name>
<protein>
    <submittedName>
        <fullName evidence="2">Uncharacterized protein</fullName>
    </submittedName>
</protein>
<dbReference type="AlphaFoldDB" id="A0A6N4W2I3"/>
<dbReference type="RefSeq" id="WP_281356950.1">
    <property type="nucleotide sequence ID" value="NZ_AP022620.1"/>
</dbReference>
<proteinExistence type="predicted"/>
<organism evidence="2 3">
    <name type="scientific">Mycolicibacterium anyangense</name>
    <dbReference type="NCBI Taxonomy" id="1431246"/>
    <lineage>
        <taxon>Bacteria</taxon>
        <taxon>Bacillati</taxon>
        <taxon>Actinomycetota</taxon>
        <taxon>Actinomycetes</taxon>
        <taxon>Mycobacteriales</taxon>
        <taxon>Mycobacteriaceae</taxon>
        <taxon>Mycolicibacterium</taxon>
    </lineage>
</organism>
<evidence type="ECO:0000313" key="2">
    <source>
        <dbReference type="EMBL" id="BBZ74875.1"/>
    </source>
</evidence>